<dbReference type="Pfam" id="PF00067">
    <property type="entry name" value="p450"/>
    <property type="match status" value="1"/>
</dbReference>
<evidence type="ECO:0000256" key="1">
    <source>
        <dbReference type="ARBA" id="ARBA00010617"/>
    </source>
</evidence>
<evidence type="ECO:0000256" key="6">
    <source>
        <dbReference type="ARBA" id="ARBA00023033"/>
    </source>
</evidence>
<keyword evidence="2 7" id="KW-0349">Heme</keyword>
<keyword evidence="5 7" id="KW-0408">Iron</keyword>
<dbReference type="RefSeq" id="WP_240261819.1">
    <property type="nucleotide sequence ID" value="NZ_CP092488.2"/>
</dbReference>
<keyword evidence="3 7" id="KW-0479">Metal-binding</keyword>
<dbReference type="InterPro" id="IPR001128">
    <property type="entry name" value="Cyt_P450"/>
</dbReference>
<name>A0ABY3VRF7_9MYCO</name>
<keyword evidence="9" id="KW-1185">Reference proteome</keyword>
<sequence>MSISRAIADKVQSTVPIDRQIQSAHMYDKARRWVTRTNGQKIFTEAPIPPVEDVNLLDIDMSNPFLYRQGRWQSYFERLRNEAPIHFQPTSPFGPFWSVTRHADIVAVDKNHGLFSAEPFIIIGRPPRFLDLAMFIAMDPPEHDRQRAAVQGVVAPKNLREMEGLIRSRVQEVLDSLPVNEPFDWVHTVSVELTARMLATLLDFPYEQRRKLVYWSDTATSMEQANGGPSDNDEVFEGVRDMARGLTALWHDKAARTAAGEEPGFDLITMLQSNESTKDLLSRRPLEFLGNLVLLIVGGNDTTRNSMSGGVLALNQFPDQFEKLKSNPDLIPNMVSEVIRWQTPLAYMRRIAKADTVLNGQFIRKGDKLVMWYASGNRDERVFDRPDDLIIDRANARNHISFGFGVHRCMGNRLAELQLRILWEELLTRFDDIQVVGEPEYVQSNFVRGISKMMVRLTPKSDT</sequence>
<gene>
    <name evidence="8" type="ORF">MKK62_01675</name>
</gene>
<evidence type="ECO:0000256" key="7">
    <source>
        <dbReference type="RuleBase" id="RU000461"/>
    </source>
</evidence>
<keyword evidence="4 7" id="KW-0560">Oxidoreductase</keyword>
<protein>
    <submittedName>
        <fullName evidence="8">Cytochrome P450</fullName>
    </submittedName>
</protein>
<dbReference type="PANTHER" id="PTHR46696">
    <property type="entry name" value="P450, PUTATIVE (EUROFUNG)-RELATED"/>
    <property type="match status" value="1"/>
</dbReference>
<dbReference type="EMBL" id="CP092488">
    <property type="protein sequence ID" value="UMB70089.1"/>
    <property type="molecule type" value="Genomic_DNA"/>
</dbReference>
<dbReference type="PROSITE" id="PS00086">
    <property type="entry name" value="CYTOCHROME_P450"/>
    <property type="match status" value="1"/>
</dbReference>
<evidence type="ECO:0000256" key="2">
    <source>
        <dbReference type="ARBA" id="ARBA00022617"/>
    </source>
</evidence>
<dbReference type="InterPro" id="IPR017972">
    <property type="entry name" value="Cyt_P450_CS"/>
</dbReference>
<dbReference type="Proteomes" id="UP001055336">
    <property type="component" value="Chromosome"/>
</dbReference>
<evidence type="ECO:0000256" key="4">
    <source>
        <dbReference type="ARBA" id="ARBA00023002"/>
    </source>
</evidence>
<dbReference type="InterPro" id="IPR002397">
    <property type="entry name" value="Cyt_P450_B"/>
</dbReference>
<comment type="similarity">
    <text evidence="1 7">Belongs to the cytochrome P450 family.</text>
</comment>
<reference evidence="8" key="1">
    <citation type="submission" date="2022-08" db="EMBL/GenBank/DDBJ databases">
        <title>Whole genome sequencing of non-tuberculosis mycobacteria type-strains.</title>
        <authorList>
            <person name="Igarashi Y."/>
            <person name="Osugi A."/>
            <person name="Mitarai S."/>
        </authorList>
    </citation>
    <scope>NUCLEOTIDE SEQUENCE</scope>
    <source>
        <strain evidence="8">DSM 45127</strain>
    </source>
</reference>
<dbReference type="InterPro" id="IPR036396">
    <property type="entry name" value="Cyt_P450_sf"/>
</dbReference>
<evidence type="ECO:0000256" key="3">
    <source>
        <dbReference type="ARBA" id="ARBA00022723"/>
    </source>
</evidence>
<organism evidence="8 9">
    <name type="scientific">Mycobacterium paraterrae</name>
    <dbReference type="NCBI Taxonomy" id="577492"/>
    <lineage>
        <taxon>Bacteria</taxon>
        <taxon>Bacillati</taxon>
        <taxon>Actinomycetota</taxon>
        <taxon>Actinomycetes</taxon>
        <taxon>Mycobacteriales</taxon>
        <taxon>Mycobacteriaceae</taxon>
        <taxon>Mycobacterium</taxon>
    </lineage>
</organism>
<dbReference type="SUPFAM" id="SSF48264">
    <property type="entry name" value="Cytochrome P450"/>
    <property type="match status" value="1"/>
</dbReference>
<proteinExistence type="inferred from homology"/>
<accession>A0ABY3VRF7</accession>
<evidence type="ECO:0000313" key="9">
    <source>
        <dbReference type="Proteomes" id="UP001055336"/>
    </source>
</evidence>
<evidence type="ECO:0000256" key="5">
    <source>
        <dbReference type="ARBA" id="ARBA00023004"/>
    </source>
</evidence>
<keyword evidence="6 7" id="KW-0503">Monooxygenase</keyword>
<dbReference type="PANTHER" id="PTHR46696:SF1">
    <property type="entry name" value="CYTOCHROME P450 YJIB-RELATED"/>
    <property type="match status" value="1"/>
</dbReference>
<dbReference type="CDD" id="cd11033">
    <property type="entry name" value="CYP142-like"/>
    <property type="match status" value="1"/>
</dbReference>
<dbReference type="PRINTS" id="PR00359">
    <property type="entry name" value="BP450"/>
</dbReference>
<evidence type="ECO:0000313" key="8">
    <source>
        <dbReference type="EMBL" id="UMB70089.1"/>
    </source>
</evidence>
<dbReference type="Gene3D" id="1.10.630.10">
    <property type="entry name" value="Cytochrome P450"/>
    <property type="match status" value="1"/>
</dbReference>